<evidence type="ECO:0000256" key="1">
    <source>
        <dbReference type="SAM" id="MobiDB-lite"/>
    </source>
</evidence>
<dbReference type="AlphaFoldDB" id="A0A5D9C6J4"/>
<keyword evidence="3" id="KW-1185">Reference proteome</keyword>
<evidence type="ECO:0000313" key="2">
    <source>
        <dbReference type="EMBL" id="TZG25621.1"/>
    </source>
</evidence>
<organism evidence="2 3">
    <name type="scientific">Sphingomonas montanisoli</name>
    <dbReference type="NCBI Taxonomy" id="2606412"/>
    <lineage>
        <taxon>Bacteria</taxon>
        <taxon>Pseudomonadati</taxon>
        <taxon>Pseudomonadota</taxon>
        <taxon>Alphaproteobacteria</taxon>
        <taxon>Sphingomonadales</taxon>
        <taxon>Sphingomonadaceae</taxon>
        <taxon>Sphingomonas</taxon>
    </lineage>
</organism>
<gene>
    <name evidence="2" type="ORF">FYJ91_11385</name>
</gene>
<dbReference type="RefSeq" id="WP_149522429.1">
    <property type="nucleotide sequence ID" value="NZ_VTOU01000003.1"/>
</dbReference>
<proteinExistence type="predicted"/>
<feature type="region of interest" description="Disordered" evidence="1">
    <location>
        <begin position="74"/>
        <end position="96"/>
    </location>
</feature>
<evidence type="ECO:0000313" key="3">
    <source>
        <dbReference type="Proteomes" id="UP000322077"/>
    </source>
</evidence>
<protein>
    <submittedName>
        <fullName evidence="2">Uncharacterized protein</fullName>
    </submittedName>
</protein>
<sequence>MKLTKIELGMHHHGYGVGAEPGIKCEVELRLPGSYSNVSIKLTPDQIKDVVARAVEHAMTQIVFDPDTIDVVGKPGAPREERVPATATATSEDMPL</sequence>
<dbReference type="Proteomes" id="UP000322077">
    <property type="component" value="Unassembled WGS sequence"/>
</dbReference>
<feature type="compositionally biased region" description="Polar residues" evidence="1">
    <location>
        <begin position="87"/>
        <end position="96"/>
    </location>
</feature>
<comment type="caution">
    <text evidence="2">The sequence shown here is derived from an EMBL/GenBank/DDBJ whole genome shotgun (WGS) entry which is preliminary data.</text>
</comment>
<reference evidence="2 3" key="1">
    <citation type="submission" date="2019-08" db="EMBL/GenBank/DDBJ databases">
        <authorList>
            <person name="Wang G."/>
            <person name="Xu Z."/>
        </authorList>
    </citation>
    <scope>NUCLEOTIDE SEQUENCE [LARGE SCALE GENOMIC DNA]</scope>
    <source>
        <strain evidence="2 3">ZX</strain>
    </source>
</reference>
<accession>A0A5D9C6J4</accession>
<name>A0A5D9C6J4_9SPHN</name>
<dbReference type="EMBL" id="VTOU01000003">
    <property type="protein sequence ID" value="TZG25621.1"/>
    <property type="molecule type" value="Genomic_DNA"/>
</dbReference>